<feature type="domain" description="Phage tail collar" evidence="1">
    <location>
        <begin position="7"/>
        <end position="62"/>
    </location>
</feature>
<dbReference type="EMBL" id="JABFDB010000032">
    <property type="protein sequence ID" value="NYZ23831.1"/>
    <property type="molecule type" value="Genomic_DNA"/>
</dbReference>
<evidence type="ECO:0000313" key="3">
    <source>
        <dbReference type="Proteomes" id="UP000584642"/>
    </source>
</evidence>
<sequence>MTDPFIGEIRINAFDYAPQGWAQCNGQSLPIQQNAALFSLIGNYYGKDTQNFSLPDLRGRTPVGQYTNSATIGGYTHYNMGQKDGTETVALTATQIPAHNHMWQAVNAAANNLVPGGNLYAQAAGNIFTNVSGVVNPPLVALNPKIMSETGGNAAHSNMQPFLVLNFCIALLGYYPSRPW</sequence>
<dbReference type="Proteomes" id="UP000584642">
    <property type="component" value="Unassembled WGS sequence"/>
</dbReference>
<evidence type="ECO:0000259" key="1">
    <source>
        <dbReference type="Pfam" id="PF07484"/>
    </source>
</evidence>
<comment type="caution">
    <text evidence="2">The sequence shown here is derived from an EMBL/GenBank/DDBJ whole genome shotgun (WGS) entry which is preliminary data.</text>
</comment>
<dbReference type="InterPro" id="IPR011083">
    <property type="entry name" value="Phage_tail_collar_dom"/>
</dbReference>
<keyword evidence="3" id="KW-1185">Reference proteome</keyword>
<accession>A0ABX2THL2</accession>
<organism evidence="2 3">
    <name type="scientific">Azospirillum oleiclasticum</name>
    <dbReference type="NCBI Taxonomy" id="2735135"/>
    <lineage>
        <taxon>Bacteria</taxon>
        <taxon>Pseudomonadati</taxon>
        <taxon>Pseudomonadota</taxon>
        <taxon>Alphaproteobacteria</taxon>
        <taxon>Rhodospirillales</taxon>
        <taxon>Azospirillaceae</taxon>
        <taxon>Azospirillum</taxon>
    </lineage>
</organism>
<dbReference type="Gene3D" id="3.90.1340.10">
    <property type="entry name" value="Phage tail collar domain"/>
    <property type="match status" value="1"/>
</dbReference>
<gene>
    <name evidence="2" type="ORF">HND93_29370</name>
</gene>
<dbReference type="Pfam" id="PF07484">
    <property type="entry name" value="Collar"/>
    <property type="match status" value="1"/>
</dbReference>
<name>A0ABX2THL2_9PROT</name>
<protein>
    <submittedName>
        <fullName evidence="2">Phage tail protein</fullName>
    </submittedName>
</protein>
<dbReference type="RefSeq" id="WP_180285612.1">
    <property type="nucleotide sequence ID" value="NZ_JABFDB010000032.1"/>
</dbReference>
<dbReference type="SUPFAM" id="SSF88874">
    <property type="entry name" value="Receptor-binding domain of short tail fibre protein gp12"/>
    <property type="match status" value="1"/>
</dbReference>
<dbReference type="InterPro" id="IPR037053">
    <property type="entry name" value="Phage_tail_collar_dom_sf"/>
</dbReference>
<evidence type="ECO:0000313" key="2">
    <source>
        <dbReference type="EMBL" id="NYZ23831.1"/>
    </source>
</evidence>
<proteinExistence type="predicted"/>
<reference evidence="2 3" key="1">
    <citation type="submission" date="2020-05" db="EMBL/GenBank/DDBJ databases">
        <title>Azospirillum oleiclasticum sp. nov, a nitrogen-fixing and heavy crude oil-emulsifying bacterium isolated from the crude oil of Yumen Oilfield.</title>
        <authorList>
            <person name="Wu D."/>
            <person name="Cai M."/>
            <person name="Zhang X."/>
        </authorList>
    </citation>
    <scope>NUCLEOTIDE SEQUENCE [LARGE SCALE GENOMIC DNA]</scope>
    <source>
        <strain evidence="2 3">ROY-1-1-2</strain>
    </source>
</reference>